<evidence type="ECO:0000259" key="1">
    <source>
        <dbReference type="Pfam" id="PF00266"/>
    </source>
</evidence>
<keyword evidence="2" id="KW-0032">Aminotransferase</keyword>
<name>A0ABP9QG30_9PSEU</name>
<keyword evidence="2" id="KW-0808">Transferase</keyword>
<dbReference type="InterPro" id="IPR000192">
    <property type="entry name" value="Aminotrans_V_dom"/>
</dbReference>
<dbReference type="RefSeq" id="WP_185060033.1">
    <property type="nucleotide sequence ID" value="NZ_BAABJP010000024.1"/>
</dbReference>
<dbReference type="SUPFAM" id="SSF53383">
    <property type="entry name" value="PLP-dependent transferases"/>
    <property type="match status" value="1"/>
</dbReference>
<evidence type="ECO:0000313" key="2">
    <source>
        <dbReference type="EMBL" id="GAA5161286.1"/>
    </source>
</evidence>
<protein>
    <submittedName>
        <fullName evidence="2">Aminotransferase class V-fold PLP-dependent enzyme</fullName>
    </submittedName>
</protein>
<dbReference type="PANTHER" id="PTHR43586:SF15">
    <property type="entry name" value="BLR3095 PROTEIN"/>
    <property type="match status" value="1"/>
</dbReference>
<dbReference type="InterPro" id="IPR015422">
    <property type="entry name" value="PyrdxlP-dep_Trfase_small"/>
</dbReference>
<dbReference type="Gene3D" id="3.40.640.10">
    <property type="entry name" value="Type I PLP-dependent aspartate aminotransferase-like (Major domain)"/>
    <property type="match status" value="1"/>
</dbReference>
<organism evidence="2 3">
    <name type="scientific">Pseudonocardia eucalypti</name>
    <dbReference type="NCBI Taxonomy" id="648755"/>
    <lineage>
        <taxon>Bacteria</taxon>
        <taxon>Bacillati</taxon>
        <taxon>Actinomycetota</taxon>
        <taxon>Actinomycetes</taxon>
        <taxon>Pseudonocardiales</taxon>
        <taxon>Pseudonocardiaceae</taxon>
        <taxon>Pseudonocardia</taxon>
    </lineage>
</organism>
<proteinExistence type="predicted"/>
<dbReference type="EMBL" id="BAABJP010000024">
    <property type="protein sequence ID" value="GAA5161286.1"/>
    <property type="molecule type" value="Genomic_DNA"/>
</dbReference>
<dbReference type="Gene3D" id="3.90.1150.10">
    <property type="entry name" value="Aspartate Aminotransferase, domain 1"/>
    <property type="match status" value="1"/>
</dbReference>
<dbReference type="GO" id="GO:0008483">
    <property type="term" value="F:transaminase activity"/>
    <property type="evidence" value="ECO:0007669"/>
    <property type="project" value="UniProtKB-KW"/>
</dbReference>
<sequence length="389" mass="42441">MRDDPARFRAQFPALADTVHLASCSQGALSSRLAYALQEIGFSLRDKGAPWAEWTAQVDRARERFARFIGAGPGEVAVLSCASEAAFQVASSLDWSRRAGVVTTDLEFPSIAQVWLAQRARGAEVRVAGDNGTTVDADGYAERIDERVNLVSVPLACYGNGARPPVREIARLAHERGARVFVDAYQAVGVLPVDVRELGCDYLVSGSLKYLLGLPGIAFLYVRGGLSHQRDPELTGWFGRRDPFAFDPRTLDFPSDARRFEVGTPPVPSAYAANAGFDLLEPLDRAEVARHVSELTGELTERLVEAGELVASPTDDAGRGPQVALVDEDPDALAEWLARRRIVTAPRGRVLRLSLHYYNDRTDLDAVTEAVRDYRCLAASRCALGQRTS</sequence>
<evidence type="ECO:0000313" key="3">
    <source>
        <dbReference type="Proteomes" id="UP001428817"/>
    </source>
</evidence>
<dbReference type="InterPro" id="IPR015421">
    <property type="entry name" value="PyrdxlP-dep_Trfase_major"/>
</dbReference>
<gene>
    <name evidence="2" type="ORF">GCM10023321_45270</name>
</gene>
<keyword evidence="3" id="KW-1185">Reference proteome</keyword>
<dbReference type="PANTHER" id="PTHR43586">
    <property type="entry name" value="CYSTEINE DESULFURASE"/>
    <property type="match status" value="1"/>
</dbReference>
<comment type="caution">
    <text evidence="2">The sequence shown here is derived from an EMBL/GenBank/DDBJ whole genome shotgun (WGS) entry which is preliminary data.</text>
</comment>
<dbReference type="Pfam" id="PF00266">
    <property type="entry name" value="Aminotran_5"/>
    <property type="match status" value="1"/>
</dbReference>
<dbReference type="Proteomes" id="UP001428817">
    <property type="component" value="Unassembled WGS sequence"/>
</dbReference>
<reference evidence="3" key="1">
    <citation type="journal article" date="2019" name="Int. J. Syst. Evol. Microbiol.">
        <title>The Global Catalogue of Microorganisms (GCM) 10K type strain sequencing project: providing services to taxonomists for standard genome sequencing and annotation.</title>
        <authorList>
            <consortium name="The Broad Institute Genomics Platform"/>
            <consortium name="The Broad Institute Genome Sequencing Center for Infectious Disease"/>
            <person name="Wu L."/>
            <person name="Ma J."/>
        </authorList>
    </citation>
    <scope>NUCLEOTIDE SEQUENCE [LARGE SCALE GENOMIC DNA]</scope>
    <source>
        <strain evidence="3">JCM 18303</strain>
    </source>
</reference>
<dbReference type="InterPro" id="IPR015424">
    <property type="entry name" value="PyrdxlP-dep_Trfase"/>
</dbReference>
<accession>A0ABP9QG30</accession>
<feature type="domain" description="Aminotransferase class V" evidence="1">
    <location>
        <begin position="52"/>
        <end position="366"/>
    </location>
</feature>